<keyword evidence="1" id="KW-0808">Transferase</keyword>
<reference evidence="1 2" key="1">
    <citation type="journal article" date="2018" name="Nat. Genet.">
        <title>The Rosa genome provides new insights in the design of modern roses.</title>
        <authorList>
            <person name="Bendahmane M."/>
        </authorList>
    </citation>
    <scope>NUCLEOTIDE SEQUENCE [LARGE SCALE GENOMIC DNA]</scope>
    <source>
        <strain evidence="2">cv. Old Blush</strain>
    </source>
</reference>
<dbReference type="PANTHER" id="PTHR27006:SF586">
    <property type="entry name" value="CYSTEINE-RICH RECEPTOR-LIKE PROTEIN KINASE 10"/>
    <property type="match status" value="1"/>
</dbReference>
<proteinExistence type="predicted"/>
<name>A0A2P6Q8G8_ROSCH</name>
<dbReference type="EMBL" id="PDCK01000043">
    <property type="protein sequence ID" value="PRQ30481.1"/>
    <property type="molecule type" value="Genomic_DNA"/>
</dbReference>
<protein>
    <submittedName>
        <fullName evidence="1">Putative non-specific serine/threonine protein kinase</fullName>
        <ecNumber evidence="1">2.7.11.1</ecNumber>
    </submittedName>
</protein>
<accession>A0A2P6Q8G8</accession>
<dbReference type="Gramene" id="PRQ30481">
    <property type="protein sequence ID" value="PRQ30481"/>
    <property type="gene ID" value="RchiOBHm_Chr5g0025121"/>
</dbReference>
<evidence type="ECO:0000313" key="2">
    <source>
        <dbReference type="Proteomes" id="UP000238479"/>
    </source>
</evidence>
<gene>
    <name evidence="1" type="ORF">RchiOBHm_Chr5g0025121</name>
</gene>
<dbReference type="OMA" id="GYTTELW"/>
<dbReference type="AlphaFoldDB" id="A0A2P6Q8G8"/>
<keyword evidence="1" id="KW-0723">Serine/threonine-protein kinase</keyword>
<evidence type="ECO:0000313" key="1">
    <source>
        <dbReference type="EMBL" id="PRQ30481.1"/>
    </source>
</evidence>
<dbReference type="PANTHER" id="PTHR27006">
    <property type="entry name" value="PROMASTIGOTE SURFACE ANTIGEN PROTEIN PSA"/>
    <property type="match status" value="1"/>
</dbReference>
<sequence>MQEIISGRRNNKSFHNDDCMLTLAGYTTELWKKGAALELIDPILGNSCDEDQLLRCIHAGLLCVEENATDRSNMSDLISMLTNKSVPLPKPTKPPFCTKRNV</sequence>
<dbReference type="Gene3D" id="1.10.510.10">
    <property type="entry name" value="Transferase(Phosphotransferase) domain 1"/>
    <property type="match status" value="1"/>
</dbReference>
<keyword evidence="1" id="KW-0418">Kinase</keyword>
<dbReference type="Proteomes" id="UP000238479">
    <property type="component" value="Chromosome 5"/>
</dbReference>
<organism evidence="1 2">
    <name type="scientific">Rosa chinensis</name>
    <name type="common">China rose</name>
    <dbReference type="NCBI Taxonomy" id="74649"/>
    <lineage>
        <taxon>Eukaryota</taxon>
        <taxon>Viridiplantae</taxon>
        <taxon>Streptophyta</taxon>
        <taxon>Embryophyta</taxon>
        <taxon>Tracheophyta</taxon>
        <taxon>Spermatophyta</taxon>
        <taxon>Magnoliopsida</taxon>
        <taxon>eudicotyledons</taxon>
        <taxon>Gunneridae</taxon>
        <taxon>Pentapetalae</taxon>
        <taxon>rosids</taxon>
        <taxon>fabids</taxon>
        <taxon>Rosales</taxon>
        <taxon>Rosaceae</taxon>
        <taxon>Rosoideae</taxon>
        <taxon>Rosoideae incertae sedis</taxon>
        <taxon>Rosa</taxon>
    </lineage>
</organism>
<dbReference type="EC" id="2.7.11.1" evidence="1"/>
<comment type="caution">
    <text evidence="1">The sequence shown here is derived from an EMBL/GenBank/DDBJ whole genome shotgun (WGS) entry which is preliminary data.</text>
</comment>
<keyword evidence="2" id="KW-1185">Reference proteome</keyword>
<dbReference type="STRING" id="74649.A0A2P6Q8G8"/>
<dbReference type="GO" id="GO:0004674">
    <property type="term" value="F:protein serine/threonine kinase activity"/>
    <property type="evidence" value="ECO:0007669"/>
    <property type="project" value="UniProtKB-KW"/>
</dbReference>